<dbReference type="AlphaFoldDB" id="A0AAV9KA90"/>
<protein>
    <recommendedName>
        <fullName evidence="3">Retrotransposon gag domain-containing protein</fullName>
    </recommendedName>
</protein>
<keyword evidence="2" id="KW-1185">Reference proteome</keyword>
<evidence type="ECO:0008006" key="3">
    <source>
        <dbReference type="Google" id="ProtNLM"/>
    </source>
</evidence>
<comment type="caution">
    <text evidence="1">The sequence shown here is derived from an EMBL/GenBank/DDBJ whole genome shotgun (WGS) entry which is preliminary data.</text>
</comment>
<sequence length="231" mass="26021">MAKLTVATLPHNHRLYLQVSNAPGVALITTKLTGPENYGLWSKSSSSSMGKVQCCCTFMDQVYHIWTEVSSLKQGSDNVTTYYSKLRYLWDELDVLVPASLCTCAEAKTYIEHLNQQRFLMGLNESYSHIRSDLLLKITVPSVNQAYATTVQEESQRLLSVVEIHKEPLTMLANRKPGFRGKKLLDNPCVHCGYRNHLSKDCYRIIGYPTDFKSKRNPDASSSSRSTGGFQ</sequence>
<evidence type="ECO:0000313" key="2">
    <source>
        <dbReference type="Proteomes" id="UP001311915"/>
    </source>
</evidence>
<reference evidence="1 2" key="1">
    <citation type="submission" date="2023-10" db="EMBL/GenBank/DDBJ databases">
        <title>Genome-Wide Identification Analysis in wild type Solanum Pinnatisectum Reveals Some Genes Defensing Phytophthora Infestans.</title>
        <authorList>
            <person name="Sun C."/>
        </authorList>
    </citation>
    <scope>NUCLEOTIDE SEQUENCE [LARGE SCALE GENOMIC DNA]</scope>
    <source>
        <strain evidence="1">LQN</strain>
        <tissue evidence="1">Leaf</tissue>
    </source>
</reference>
<dbReference type="PANTHER" id="PTHR34222">
    <property type="entry name" value="GAG_PRE-INTEGRS DOMAIN-CONTAINING PROTEIN"/>
    <property type="match status" value="1"/>
</dbReference>
<evidence type="ECO:0000313" key="1">
    <source>
        <dbReference type="EMBL" id="KAK4710214.1"/>
    </source>
</evidence>
<accession>A0AAV9KA90</accession>
<name>A0AAV9KA90_9SOLN</name>
<organism evidence="1 2">
    <name type="scientific">Solanum pinnatisectum</name>
    <name type="common">tansyleaf nightshade</name>
    <dbReference type="NCBI Taxonomy" id="50273"/>
    <lineage>
        <taxon>Eukaryota</taxon>
        <taxon>Viridiplantae</taxon>
        <taxon>Streptophyta</taxon>
        <taxon>Embryophyta</taxon>
        <taxon>Tracheophyta</taxon>
        <taxon>Spermatophyta</taxon>
        <taxon>Magnoliopsida</taxon>
        <taxon>eudicotyledons</taxon>
        <taxon>Gunneridae</taxon>
        <taxon>Pentapetalae</taxon>
        <taxon>asterids</taxon>
        <taxon>lamiids</taxon>
        <taxon>Solanales</taxon>
        <taxon>Solanaceae</taxon>
        <taxon>Solanoideae</taxon>
        <taxon>Solaneae</taxon>
        <taxon>Solanum</taxon>
    </lineage>
</organism>
<dbReference type="Proteomes" id="UP001311915">
    <property type="component" value="Unassembled WGS sequence"/>
</dbReference>
<proteinExistence type="predicted"/>
<dbReference type="PANTHER" id="PTHR34222:SF77">
    <property type="entry name" value="CCHC-TYPE DOMAIN-CONTAINING PROTEIN"/>
    <property type="match status" value="1"/>
</dbReference>
<gene>
    <name evidence="1" type="ORF">R3W88_004727</name>
</gene>
<dbReference type="EMBL" id="JAWPEI010000011">
    <property type="protein sequence ID" value="KAK4710214.1"/>
    <property type="molecule type" value="Genomic_DNA"/>
</dbReference>